<dbReference type="EMBL" id="BK032817">
    <property type="protein sequence ID" value="DAF61849.1"/>
    <property type="molecule type" value="Genomic_DNA"/>
</dbReference>
<evidence type="ECO:0000313" key="1">
    <source>
        <dbReference type="EMBL" id="DAF61849.1"/>
    </source>
</evidence>
<reference evidence="1" key="1">
    <citation type="journal article" date="2021" name="Proc. Natl. Acad. Sci. U.S.A.">
        <title>A Catalog of Tens of Thousands of Viruses from Human Metagenomes Reveals Hidden Associations with Chronic Diseases.</title>
        <authorList>
            <person name="Tisza M.J."/>
            <person name="Buck C.B."/>
        </authorList>
    </citation>
    <scope>NUCLEOTIDE SEQUENCE</scope>
    <source>
        <strain evidence="1">CtbgC51</strain>
    </source>
</reference>
<name>A0A8S5TF17_9CAUD</name>
<protein>
    <recommendedName>
        <fullName evidence="2">DUF551 domain-containing protein</fullName>
    </recommendedName>
</protein>
<evidence type="ECO:0008006" key="2">
    <source>
        <dbReference type="Google" id="ProtNLM"/>
    </source>
</evidence>
<proteinExistence type="predicted"/>
<sequence>MKQQDILRELKKHGGSLAEAAAKEIETLAAHMPEWIDVKESLPKATDKYGWVPCIVTVLESRYPTSTYDDVDSPYDQEFVSSALFDANQKIWHVGREEAGMTLNALMDIEDSPLNGSFVTHWMPQPLSAGRAK</sequence>
<organism evidence="1">
    <name type="scientific">Siphoviridae sp. ctbgC51</name>
    <dbReference type="NCBI Taxonomy" id="2827901"/>
    <lineage>
        <taxon>Viruses</taxon>
        <taxon>Duplodnaviria</taxon>
        <taxon>Heunggongvirae</taxon>
        <taxon>Uroviricota</taxon>
        <taxon>Caudoviricetes</taxon>
    </lineage>
</organism>
<accession>A0A8S5TF17</accession>